<name>A0ABV0B3C3_9SPHN</name>
<dbReference type="InterPro" id="IPR005151">
    <property type="entry name" value="Tail-specific_protease"/>
</dbReference>
<organism evidence="4 5">
    <name type="scientific">Sphingomonas rustica</name>
    <dbReference type="NCBI Taxonomy" id="3103142"/>
    <lineage>
        <taxon>Bacteria</taxon>
        <taxon>Pseudomonadati</taxon>
        <taxon>Pseudomonadota</taxon>
        <taxon>Alphaproteobacteria</taxon>
        <taxon>Sphingomonadales</taxon>
        <taxon>Sphingomonadaceae</taxon>
        <taxon>Sphingomonas</taxon>
    </lineage>
</organism>
<dbReference type="PANTHER" id="PTHR32060:SF30">
    <property type="entry name" value="CARBOXY-TERMINAL PROCESSING PROTEASE CTPA"/>
    <property type="match status" value="1"/>
</dbReference>
<evidence type="ECO:0000259" key="3">
    <source>
        <dbReference type="Pfam" id="PF03572"/>
    </source>
</evidence>
<evidence type="ECO:0000313" key="5">
    <source>
        <dbReference type="Proteomes" id="UP001427805"/>
    </source>
</evidence>
<feature type="domain" description="Tail specific protease" evidence="3">
    <location>
        <begin position="171"/>
        <end position="466"/>
    </location>
</feature>
<gene>
    <name evidence="4" type="ORF">TPR58_02840</name>
</gene>
<dbReference type="PANTHER" id="PTHR32060">
    <property type="entry name" value="TAIL-SPECIFIC PROTEASE"/>
    <property type="match status" value="1"/>
</dbReference>
<feature type="compositionally biased region" description="Low complexity" evidence="1">
    <location>
        <begin position="100"/>
        <end position="109"/>
    </location>
</feature>
<dbReference type="EMBL" id="JBDIZK010000001">
    <property type="protein sequence ID" value="MEN3746090.1"/>
    <property type="molecule type" value="Genomic_DNA"/>
</dbReference>
<dbReference type="Gene3D" id="3.90.226.10">
    <property type="entry name" value="2-enoyl-CoA Hydratase, Chain A, domain 1"/>
    <property type="match status" value="1"/>
</dbReference>
<accession>A0ABV0B3C3</accession>
<evidence type="ECO:0000313" key="4">
    <source>
        <dbReference type="EMBL" id="MEN3746090.1"/>
    </source>
</evidence>
<feature type="signal peptide" evidence="2">
    <location>
        <begin position="1"/>
        <end position="23"/>
    </location>
</feature>
<comment type="caution">
    <text evidence="4">The sequence shown here is derived from an EMBL/GenBank/DDBJ whole genome shotgun (WGS) entry which is preliminary data.</text>
</comment>
<protein>
    <submittedName>
        <fullName evidence="4">S41 family peptidase</fullName>
    </submittedName>
</protein>
<sequence>MSFITKFVLGSAAAALLVANAPASTDQDRWMSDYEALKSALEAQYANLTWFASSQSGVDLPALDRATRTALQRAKSEQEARTALLAFQSAFHDGHFVGRASPDPASSESPEPDMPDLKATDDAGRACVALGYAGAQAQFSLPIETLAGFSLATDGEAQPFRTGIMTMGSHRIGVVRIESFAMDNFPSLCRLSWNVEGVNQQGDVSQSALERAVAKAWYSELAARLRWLASQNVEAVLVDIGGNSGGDDSGDIATRLFTDRVVKSSPLLVKKGPSAKTYLAEQVQQVDYGLSLRPDREGARLLTQARARLAATDAAPPPAACSLSWVWREQRPWNPFGPCSDLVQIGSAGGPMDSLGPAVIPQPRIARRLSWAIDARDNWGAWTGPTYVFVDGRTASSAEMFAATLQNNGVARIVGVPSAGAGCGAMGPDGMAILPATRLTFRFPTCVRLRPDGSNEVAGITPDIPVKPTQGESRRARAVRMFGALIADLPGQRGKR</sequence>
<dbReference type="SUPFAM" id="SSF52096">
    <property type="entry name" value="ClpP/crotonase"/>
    <property type="match status" value="1"/>
</dbReference>
<proteinExistence type="predicted"/>
<reference evidence="4 5" key="1">
    <citation type="submission" date="2024-05" db="EMBL/GenBank/DDBJ databases">
        <title>Sphingomonas sp. HF-S3 16S ribosomal RNA gene Genome sequencing and assembly.</title>
        <authorList>
            <person name="Lee H."/>
        </authorList>
    </citation>
    <scope>NUCLEOTIDE SEQUENCE [LARGE SCALE GENOMIC DNA]</scope>
    <source>
        <strain evidence="4 5">HF-S3</strain>
    </source>
</reference>
<evidence type="ECO:0000256" key="2">
    <source>
        <dbReference type="SAM" id="SignalP"/>
    </source>
</evidence>
<dbReference type="Pfam" id="PF03572">
    <property type="entry name" value="Peptidase_S41"/>
    <property type="match status" value="1"/>
</dbReference>
<dbReference type="InterPro" id="IPR029045">
    <property type="entry name" value="ClpP/crotonase-like_dom_sf"/>
</dbReference>
<dbReference type="RefSeq" id="WP_346245080.1">
    <property type="nucleotide sequence ID" value="NZ_JBDIZK010000001.1"/>
</dbReference>
<evidence type="ECO:0000256" key="1">
    <source>
        <dbReference type="SAM" id="MobiDB-lite"/>
    </source>
</evidence>
<feature type="chain" id="PRO_5046042306" evidence="2">
    <location>
        <begin position="24"/>
        <end position="496"/>
    </location>
</feature>
<feature type="region of interest" description="Disordered" evidence="1">
    <location>
        <begin position="98"/>
        <end position="119"/>
    </location>
</feature>
<keyword evidence="5" id="KW-1185">Reference proteome</keyword>
<dbReference type="Proteomes" id="UP001427805">
    <property type="component" value="Unassembled WGS sequence"/>
</dbReference>
<keyword evidence="2" id="KW-0732">Signal</keyword>